<feature type="region of interest" description="Disordered" evidence="1">
    <location>
        <begin position="1"/>
        <end position="82"/>
    </location>
</feature>
<dbReference type="AlphaFoldDB" id="A0A445N375"/>
<evidence type="ECO:0000256" key="1">
    <source>
        <dbReference type="SAM" id="MobiDB-lite"/>
    </source>
</evidence>
<name>A0A445N375_9BACT</name>
<reference evidence="2" key="1">
    <citation type="submission" date="2018-01" db="EMBL/GenBank/DDBJ databases">
        <authorList>
            <person name="Regsiter A."/>
            <person name="William W."/>
        </authorList>
    </citation>
    <scope>NUCLEOTIDE SEQUENCE</scope>
    <source>
        <strain evidence="2">TRIP AH-1</strain>
    </source>
</reference>
<proteinExistence type="predicted"/>
<protein>
    <submittedName>
        <fullName evidence="2">Uncharacterized protein</fullName>
    </submittedName>
</protein>
<sequence>MSDEPKEIMSQEDIDAYLSSVSENNNPVQGQDSPLPQHAGADDKLISQDDIDALISLSRQVDVDSPPQAEQGKEQVQEESETEAFFKNDIDALIRHGQQSDEYKTHNSEQRETGAALQEHIDALLNQHQAEKGSVVSGSNVLDPDSGVQPHKNANAGKDKEVWETLDQNILSQEEIDALLKGFAKPESELCIEGESEVASSVEHSDFHVNSDNIFINENRYEDRIRQREEAIIKKKQKAAAIIQELLKSEEARINSIMALKGMTVNEDLFARYEIIRPDRTKVIVSMSDNTIMEYRQIHPDCCVYRS</sequence>
<feature type="compositionally biased region" description="Polar residues" evidence="1">
    <location>
        <begin position="19"/>
        <end position="34"/>
    </location>
</feature>
<organism evidence="2">
    <name type="scientific">uncultured Desulfobacterium sp</name>
    <dbReference type="NCBI Taxonomy" id="201089"/>
    <lineage>
        <taxon>Bacteria</taxon>
        <taxon>Pseudomonadati</taxon>
        <taxon>Thermodesulfobacteriota</taxon>
        <taxon>Desulfobacteria</taxon>
        <taxon>Desulfobacterales</taxon>
        <taxon>Desulfobacteriaceae</taxon>
        <taxon>Desulfobacterium</taxon>
        <taxon>environmental samples</taxon>
    </lineage>
</organism>
<evidence type="ECO:0000313" key="2">
    <source>
        <dbReference type="EMBL" id="SPD76133.1"/>
    </source>
</evidence>
<accession>A0A445N375</accession>
<gene>
    <name evidence="2" type="ORF">PITCH_A840019</name>
</gene>
<dbReference type="EMBL" id="OJIN01000230">
    <property type="protein sequence ID" value="SPD76133.1"/>
    <property type="molecule type" value="Genomic_DNA"/>
</dbReference>